<accession>A0ABT3FZD3</accession>
<keyword evidence="3" id="KW-0762">Sugar transport</keyword>
<comment type="caution">
    <text evidence="9">The sequence shown here is derived from an EMBL/GenBank/DDBJ whole genome shotgun (WGS) entry which is preliminary data.</text>
</comment>
<evidence type="ECO:0000256" key="1">
    <source>
        <dbReference type="ARBA" id="ARBA00004141"/>
    </source>
</evidence>
<dbReference type="SUPFAM" id="SSF103473">
    <property type="entry name" value="MFS general substrate transporter"/>
    <property type="match status" value="1"/>
</dbReference>
<feature type="transmembrane region" description="Helical" evidence="7">
    <location>
        <begin position="94"/>
        <end position="121"/>
    </location>
</feature>
<reference evidence="9" key="1">
    <citation type="submission" date="2022-10" db="EMBL/GenBank/DDBJ databases">
        <title>Luteolibacter sp. GHJ8, whole genome shotgun sequencing project.</title>
        <authorList>
            <person name="Zhao G."/>
            <person name="Shen L."/>
        </authorList>
    </citation>
    <scope>NUCLEOTIDE SEQUENCE</scope>
    <source>
        <strain evidence="9">GHJ8</strain>
    </source>
</reference>
<keyword evidence="5 7" id="KW-1133">Transmembrane helix</keyword>
<dbReference type="EMBL" id="JAPDDR010000002">
    <property type="protein sequence ID" value="MCW1912782.1"/>
    <property type="molecule type" value="Genomic_DNA"/>
</dbReference>
<dbReference type="InterPro" id="IPR011701">
    <property type="entry name" value="MFS"/>
</dbReference>
<dbReference type="PIRSF" id="PIRSF002808">
    <property type="entry name" value="Hexose_phosphate_transp"/>
    <property type="match status" value="1"/>
</dbReference>
<evidence type="ECO:0000256" key="2">
    <source>
        <dbReference type="ARBA" id="ARBA00022448"/>
    </source>
</evidence>
<dbReference type="Gene3D" id="1.20.1250.20">
    <property type="entry name" value="MFS general substrate transporter like domains"/>
    <property type="match status" value="2"/>
</dbReference>
<evidence type="ECO:0000259" key="8">
    <source>
        <dbReference type="PROSITE" id="PS50850"/>
    </source>
</evidence>
<evidence type="ECO:0000313" key="10">
    <source>
        <dbReference type="Proteomes" id="UP001165653"/>
    </source>
</evidence>
<comment type="subcellular location">
    <subcellularLocation>
        <location evidence="1">Membrane</location>
        <topology evidence="1">Multi-pass membrane protein</topology>
    </subcellularLocation>
</comment>
<feature type="domain" description="Major facilitator superfamily (MFS) profile" evidence="8">
    <location>
        <begin position="26"/>
        <end position="421"/>
    </location>
</feature>
<evidence type="ECO:0000256" key="3">
    <source>
        <dbReference type="ARBA" id="ARBA00022597"/>
    </source>
</evidence>
<proteinExistence type="predicted"/>
<dbReference type="InterPro" id="IPR020846">
    <property type="entry name" value="MFS_dom"/>
</dbReference>
<sequence length="425" mass="45484">MERQRTNPDPGKLAATFPPLSLQTRIVVLTYLAYFFYYFTRKHLGVATHALVKDGYSEDLIAAVQTGYGVCYAVGQFLSGALGDRVGPRIGLCVGMVLSAIASIAFGIFPFVGVLAIALTLNGLFQSTGWPNCCKLVTLWVSDAKRGRVMGFWLTCYILGSLAANFCAGYILEQYGWRQVFLFTGITVLVVGVIQGLFLISKPEDAGYSFGEQEEGGEGEGGAREGFGRMIREPAVLMLGFSYTGLKFVRYAFFAWLPYYLATAVHLGDSESAYVSNGFEIGGVIGLLGGGFIADRFFAKNRCRLAFIALIGMVFALVAYRGFSASSGLWGNVGGLMLIGFFLYIADAIVSGTAAQDIGGPGSAASAAGIINGIGSTAQIFAGFLPIAVKKHWGWDGVFVTFIALGVLSCLVLLPLALRSEVRRK</sequence>
<feature type="transmembrane region" description="Helical" evidence="7">
    <location>
        <begin position="362"/>
        <end position="385"/>
    </location>
</feature>
<evidence type="ECO:0000256" key="6">
    <source>
        <dbReference type="ARBA" id="ARBA00023136"/>
    </source>
</evidence>
<keyword evidence="2" id="KW-0813">Transport</keyword>
<dbReference type="PANTHER" id="PTHR43184:SF12">
    <property type="entry name" value="SUGAR PHOSPHATE EXCHANGER 3"/>
    <property type="match status" value="1"/>
</dbReference>
<dbReference type="RefSeq" id="WP_264511555.1">
    <property type="nucleotide sequence ID" value="NZ_JAPDDR010000002.1"/>
</dbReference>
<organism evidence="9 10">
    <name type="scientific">Luteolibacter rhizosphaerae</name>
    <dbReference type="NCBI Taxonomy" id="2989719"/>
    <lineage>
        <taxon>Bacteria</taxon>
        <taxon>Pseudomonadati</taxon>
        <taxon>Verrucomicrobiota</taxon>
        <taxon>Verrucomicrobiia</taxon>
        <taxon>Verrucomicrobiales</taxon>
        <taxon>Verrucomicrobiaceae</taxon>
        <taxon>Luteolibacter</taxon>
    </lineage>
</organism>
<protein>
    <submittedName>
        <fullName evidence="9">MFS transporter</fullName>
    </submittedName>
</protein>
<evidence type="ECO:0000256" key="4">
    <source>
        <dbReference type="ARBA" id="ARBA00022692"/>
    </source>
</evidence>
<keyword evidence="10" id="KW-1185">Reference proteome</keyword>
<feature type="transmembrane region" description="Helical" evidence="7">
    <location>
        <begin position="20"/>
        <end position="39"/>
    </location>
</feature>
<dbReference type="PANTHER" id="PTHR43184">
    <property type="entry name" value="MAJOR FACILITATOR SUPERFAMILY TRANSPORTER 16, ISOFORM B"/>
    <property type="match status" value="1"/>
</dbReference>
<feature type="transmembrane region" description="Helical" evidence="7">
    <location>
        <begin position="178"/>
        <end position="200"/>
    </location>
</feature>
<feature type="transmembrane region" description="Helical" evidence="7">
    <location>
        <begin position="60"/>
        <end position="82"/>
    </location>
</feature>
<dbReference type="Proteomes" id="UP001165653">
    <property type="component" value="Unassembled WGS sequence"/>
</dbReference>
<evidence type="ECO:0000256" key="5">
    <source>
        <dbReference type="ARBA" id="ARBA00022989"/>
    </source>
</evidence>
<feature type="transmembrane region" description="Helical" evidence="7">
    <location>
        <begin position="273"/>
        <end position="293"/>
    </location>
</feature>
<evidence type="ECO:0000313" key="9">
    <source>
        <dbReference type="EMBL" id="MCW1912782.1"/>
    </source>
</evidence>
<dbReference type="InterPro" id="IPR036259">
    <property type="entry name" value="MFS_trans_sf"/>
</dbReference>
<keyword evidence="6 7" id="KW-0472">Membrane</keyword>
<feature type="transmembrane region" description="Helical" evidence="7">
    <location>
        <begin position="329"/>
        <end position="350"/>
    </location>
</feature>
<keyword evidence="4 7" id="KW-0812">Transmembrane</keyword>
<gene>
    <name evidence="9" type="ORF">OJ996_04310</name>
</gene>
<evidence type="ECO:0000256" key="7">
    <source>
        <dbReference type="SAM" id="Phobius"/>
    </source>
</evidence>
<feature type="transmembrane region" description="Helical" evidence="7">
    <location>
        <begin position="305"/>
        <end position="323"/>
    </location>
</feature>
<name>A0ABT3FZD3_9BACT</name>
<feature type="transmembrane region" description="Helical" evidence="7">
    <location>
        <begin position="397"/>
        <end position="418"/>
    </location>
</feature>
<feature type="transmembrane region" description="Helical" evidence="7">
    <location>
        <begin position="152"/>
        <end position="172"/>
    </location>
</feature>
<dbReference type="InterPro" id="IPR000849">
    <property type="entry name" value="Sugar_P_transporter"/>
</dbReference>
<dbReference type="Pfam" id="PF07690">
    <property type="entry name" value="MFS_1"/>
    <property type="match status" value="1"/>
</dbReference>
<dbReference type="PROSITE" id="PS50850">
    <property type="entry name" value="MFS"/>
    <property type="match status" value="1"/>
</dbReference>